<evidence type="ECO:0000256" key="9">
    <source>
        <dbReference type="SAM" id="MobiDB-lite"/>
    </source>
</evidence>
<evidence type="ECO:0000256" key="8">
    <source>
        <dbReference type="ARBA" id="ARBA00023136"/>
    </source>
</evidence>
<dbReference type="PANTHER" id="PTHR48041:SF93">
    <property type="entry name" value="ABC TRANSPORTER ATP-BINDING PROTEIN_PERMEASE WHT-1"/>
    <property type="match status" value="1"/>
</dbReference>
<dbReference type="Pfam" id="PF01061">
    <property type="entry name" value="ABC2_membrane"/>
    <property type="match status" value="1"/>
</dbReference>
<reference evidence="13" key="1">
    <citation type="submission" date="2020-12" db="UniProtKB">
        <authorList>
            <consortium name="WormBaseParasite"/>
        </authorList>
    </citation>
    <scope>IDENTIFICATION</scope>
    <source>
        <strain evidence="13">MHco3</strain>
    </source>
</reference>
<feature type="transmembrane region" description="Helical" evidence="10">
    <location>
        <begin position="577"/>
        <end position="595"/>
    </location>
</feature>
<feature type="transmembrane region" description="Helical" evidence="10">
    <location>
        <begin position="540"/>
        <end position="565"/>
    </location>
</feature>
<keyword evidence="6" id="KW-0067">ATP-binding</keyword>
<dbReference type="InterPro" id="IPR050352">
    <property type="entry name" value="ABCG_transporters"/>
</dbReference>
<evidence type="ECO:0000256" key="3">
    <source>
        <dbReference type="ARBA" id="ARBA00022448"/>
    </source>
</evidence>
<comment type="subcellular location">
    <subcellularLocation>
        <location evidence="1">Membrane</location>
        <topology evidence="1">Multi-pass membrane protein</topology>
    </subcellularLocation>
</comment>
<dbReference type="Pfam" id="PF00005">
    <property type="entry name" value="ABC_tran"/>
    <property type="match status" value="1"/>
</dbReference>
<evidence type="ECO:0000256" key="6">
    <source>
        <dbReference type="ARBA" id="ARBA00022840"/>
    </source>
</evidence>
<evidence type="ECO:0000256" key="4">
    <source>
        <dbReference type="ARBA" id="ARBA00022692"/>
    </source>
</evidence>
<dbReference type="PANTHER" id="PTHR48041">
    <property type="entry name" value="ABC TRANSPORTER G FAMILY MEMBER 28"/>
    <property type="match status" value="1"/>
</dbReference>
<keyword evidence="7 10" id="KW-1133">Transmembrane helix</keyword>
<dbReference type="InterPro" id="IPR003439">
    <property type="entry name" value="ABC_transporter-like_ATP-bd"/>
</dbReference>
<sequence>LEASHSVERLRQGKMSPRKPAECFRGMPDDNLPLQPRARVYPSLNGLLTRFPSLSRLQANSETNGKSLKIPKGCDIHWTKICVYGPSQKPTSLREKFLSYRSNRPVEILHEVSGVARAGRLLAIMGSSGAGKTTLLNVLTSRNLSGLDVNGFVTVDGDRVSKWRMKEISAFVQQHDMFIGTLTAREHLRFMAKMRMGSGYTTAEQHLRVEDVIRKMGLLGCADTKIGTPDSIKGLSCGEQKRLSFASEILTCPRILFCDEPTSGLDAFMAGRVVASLRELADGGMTVVITIHQPSSQVYSLFNDVCLMACGRIIYLGPSEEATALFERCGFPCPDYCNPSDHLIRTLSVIVGQRRSSLKTISKIRNAFRQTPQGRLVQEISERKVDEKAVVGLNEDKNRSFLSMQYPASFCAQTRALTWRAWLTVIRDPMLLNIRLLQTVIIAVLTGMVYFQTAVRADTVISINGILFNHVRNLNFMLQFPAVPAITSELAIVFRENSNGIYSSSSYFIGKNLAELPEYIILPTIYNLIVYWMSGLVPNLWTFLFASLICALLTSVAISVSYACATLFERTDVAMTFLPIFVVPMLAFGGFFITFESIPSYFKWLSALSYFKYGYEALAINEWEVIDKIPGCQNSTSGYRLCPKSGSEVLKQIDFDGISKWTDVFILSSMIVVIRLIAYVALVIRAYRSR</sequence>
<dbReference type="GO" id="GO:0005524">
    <property type="term" value="F:ATP binding"/>
    <property type="evidence" value="ECO:0007669"/>
    <property type="project" value="UniProtKB-KW"/>
</dbReference>
<name>A0A7I5E8H3_HAECO</name>
<dbReference type="InterPro" id="IPR043926">
    <property type="entry name" value="ABCG_dom"/>
</dbReference>
<feature type="transmembrane region" description="Helical" evidence="10">
    <location>
        <begin position="664"/>
        <end position="684"/>
    </location>
</feature>
<dbReference type="SMART" id="SM00382">
    <property type="entry name" value="AAA"/>
    <property type="match status" value="1"/>
</dbReference>
<evidence type="ECO:0000313" key="13">
    <source>
        <dbReference type="WBParaSite" id="HCON_00067980-00001"/>
    </source>
</evidence>
<organism evidence="12 13">
    <name type="scientific">Haemonchus contortus</name>
    <name type="common">Barber pole worm</name>
    <dbReference type="NCBI Taxonomy" id="6289"/>
    <lineage>
        <taxon>Eukaryota</taxon>
        <taxon>Metazoa</taxon>
        <taxon>Ecdysozoa</taxon>
        <taxon>Nematoda</taxon>
        <taxon>Chromadorea</taxon>
        <taxon>Rhabditida</taxon>
        <taxon>Rhabditina</taxon>
        <taxon>Rhabditomorpha</taxon>
        <taxon>Strongyloidea</taxon>
        <taxon>Trichostrongylidae</taxon>
        <taxon>Haemonchus</taxon>
    </lineage>
</organism>
<dbReference type="OrthoDB" id="66620at2759"/>
<dbReference type="GO" id="GO:0016887">
    <property type="term" value="F:ATP hydrolysis activity"/>
    <property type="evidence" value="ECO:0007669"/>
    <property type="project" value="InterPro"/>
</dbReference>
<dbReference type="Proteomes" id="UP000025227">
    <property type="component" value="Unplaced"/>
</dbReference>
<dbReference type="FunFam" id="3.40.50.300:FF:002134">
    <property type="entry name" value="ABC transporter ATP-binding protein/permease wht-1"/>
    <property type="match status" value="1"/>
</dbReference>
<evidence type="ECO:0000256" key="10">
    <source>
        <dbReference type="SAM" id="Phobius"/>
    </source>
</evidence>
<dbReference type="Pfam" id="PF19055">
    <property type="entry name" value="ABC2_membrane_7"/>
    <property type="match status" value="1"/>
</dbReference>
<evidence type="ECO:0000256" key="2">
    <source>
        <dbReference type="ARBA" id="ARBA00005814"/>
    </source>
</evidence>
<keyword evidence="4 10" id="KW-0812">Transmembrane</keyword>
<feature type="compositionally biased region" description="Basic and acidic residues" evidence="9">
    <location>
        <begin position="1"/>
        <end position="11"/>
    </location>
</feature>
<keyword evidence="12" id="KW-1185">Reference proteome</keyword>
<keyword evidence="5" id="KW-0547">Nucleotide-binding</keyword>
<dbReference type="GO" id="GO:0140359">
    <property type="term" value="F:ABC-type transporter activity"/>
    <property type="evidence" value="ECO:0007669"/>
    <property type="project" value="InterPro"/>
</dbReference>
<evidence type="ECO:0000256" key="1">
    <source>
        <dbReference type="ARBA" id="ARBA00004141"/>
    </source>
</evidence>
<dbReference type="WBParaSite" id="HCON_00067980-00001">
    <property type="protein sequence ID" value="HCON_00067980-00001"/>
    <property type="gene ID" value="HCON_00067980"/>
</dbReference>
<dbReference type="AlphaFoldDB" id="A0A7I5E8H3"/>
<dbReference type="PROSITE" id="PS50893">
    <property type="entry name" value="ABC_TRANSPORTER_2"/>
    <property type="match status" value="1"/>
</dbReference>
<dbReference type="InterPro" id="IPR003593">
    <property type="entry name" value="AAA+_ATPase"/>
</dbReference>
<evidence type="ECO:0000256" key="5">
    <source>
        <dbReference type="ARBA" id="ARBA00022741"/>
    </source>
</evidence>
<evidence type="ECO:0000259" key="11">
    <source>
        <dbReference type="PROSITE" id="PS50893"/>
    </source>
</evidence>
<dbReference type="Gene3D" id="3.40.50.300">
    <property type="entry name" value="P-loop containing nucleotide triphosphate hydrolases"/>
    <property type="match status" value="1"/>
</dbReference>
<evidence type="ECO:0000313" key="12">
    <source>
        <dbReference type="Proteomes" id="UP000025227"/>
    </source>
</evidence>
<comment type="similarity">
    <text evidence="2">Belongs to the ABC transporter superfamily. ABCG family. Eye pigment precursor importer (TC 3.A.1.204) subfamily.</text>
</comment>
<dbReference type="SUPFAM" id="SSF52540">
    <property type="entry name" value="P-loop containing nucleoside triphosphate hydrolases"/>
    <property type="match status" value="1"/>
</dbReference>
<keyword evidence="3" id="KW-0813">Transport</keyword>
<feature type="domain" description="ABC transporter" evidence="11">
    <location>
        <begin position="93"/>
        <end position="335"/>
    </location>
</feature>
<dbReference type="GO" id="GO:0005886">
    <property type="term" value="C:plasma membrane"/>
    <property type="evidence" value="ECO:0007669"/>
    <property type="project" value="TreeGrafter"/>
</dbReference>
<evidence type="ECO:0000256" key="7">
    <source>
        <dbReference type="ARBA" id="ARBA00022989"/>
    </source>
</evidence>
<keyword evidence="8 10" id="KW-0472">Membrane</keyword>
<feature type="region of interest" description="Disordered" evidence="9">
    <location>
        <begin position="1"/>
        <end position="30"/>
    </location>
</feature>
<dbReference type="OMA" id="FMLQFPA"/>
<proteinExistence type="inferred from homology"/>
<dbReference type="InterPro" id="IPR027417">
    <property type="entry name" value="P-loop_NTPase"/>
</dbReference>
<protein>
    <submittedName>
        <fullName evidence="13">ABC transporter domain-containing protein</fullName>
    </submittedName>
</protein>
<accession>A0A7I5E8H3</accession>
<dbReference type="InterPro" id="IPR013525">
    <property type="entry name" value="ABC2_TM"/>
</dbReference>